<evidence type="ECO:0000256" key="1">
    <source>
        <dbReference type="SAM" id="Phobius"/>
    </source>
</evidence>
<dbReference type="AlphaFoldDB" id="A0A1H2LSZ4"/>
<reference evidence="3" key="1">
    <citation type="submission" date="2016-10" db="EMBL/GenBank/DDBJ databases">
        <authorList>
            <person name="Varghese N."/>
            <person name="Submissions S."/>
        </authorList>
    </citation>
    <scope>NUCLEOTIDE SEQUENCE [LARGE SCALE GENOMIC DNA]</scope>
    <source>
        <strain evidence="3">DSM 21743</strain>
    </source>
</reference>
<evidence type="ECO:0000313" key="3">
    <source>
        <dbReference type="Proteomes" id="UP000198825"/>
    </source>
</evidence>
<dbReference type="Proteomes" id="UP000198825">
    <property type="component" value="Chromosome I"/>
</dbReference>
<evidence type="ECO:0000313" key="2">
    <source>
        <dbReference type="EMBL" id="SDU83721.1"/>
    </source>
</evidence>
<proteinExistence type="predicted"/>
<keyword evidence="1" id="KW-1133">Transmembrane helix</keyword>
<gene>
    <name evidence="2" type="ORF">SAMN04488544_0729</name>
</gene>
<keyword evidence="3" id="KW-1185">Reference proteome</keyword>
<organism evidence="2 3">
    <name type="scientific">Microlunatus sagamiharensis</name>
    <dbReference type="NCBI Taxonomy" id="546874"/>
    <lineage>
        <taxon>Bacteria</taxon>
        <taxon>Bacillati</taxon>
        <taxon>Actinomycetota</taxon>
        <taxon>Actinomycetes</taxon>
        <taxon>Propionibacteriales</taxon>
        <taxon>Propionibacteriaceae</taxon>
        <taxon>Microlunatus</taxon>
    </lineage>
</organism>
<name>A0A1H2LSZ4_9ACTN</name>
<keyword evidence="1" id="KW-0812">Transmembrane</keyword>
<feature type="transmembrane region" description="Helical" evidence="1">
    <location>
        <begin position="7"/>
        <end position="31"/>
    </location>
</feature>
<keyword evidence="1" id="KW-0472">Membrane</keyword>
<sequence>MWRRRYVIRFAGVGGVLLVALVIEMLVLNHLAGRSWWWPPGLALALGPVVLLLVVALVAWKRQRNGRLRPLMEQTDPAEARRVSKALRRGTPLPAGTGSIAQILVDLTASRPARQRVFWTFVVAAVLFLANFFVQEGRWRWFYVIGAAGYALGAVWARRGNPRLLANAALQGIRPSAPQVGADTRDEGRGTP</sequence>
<feature type="transmembrane region" description="Helical" evidence="1">
    <location>
        <begin position="140"/>
        <end position="157"/>
    </location>
</feature>
<feature type="transmembrane region" description="Helical" evidence="1">
    <location>
        <begin position="117"/>
        <end position="134"/>
    </location>
</feature>
<dbReference type="EMBL" id="LT629799">
    <property type="protein sequence ID" value="SDU83721.1"/>
    <property type="molecule type" value="Genomic_DNA"/>
</dbReference>
<feature type="transmembrane region" description="Helical" evidence="1">
    <location>
        <begin position="37"/>
        <end position="60"/>
    </location>
</feature>
<protein>
    <submittedName>
        <fullName evidence="2">Uncharacterized protein</fullName>
    </submittedName>
</protein>
<accession>A0A1H2LSZ4</accession>